<dbReference type="RefSeq" id="WP_167923410.1">
    <property type="nucleotide sequence ID" value="NZ_JAATVY010000001.1"/>
</dbReference>
<gene>
    <name evidence="1" type="ORF">HC031_02280</name>
</gene>
<comment type="caution">
    <text evidence="1">The sequence shown here is derived from an EMBL/GenBank/DDBJ whole genome shotgun (WGS) entry which is preliminary data.</text>
</comment>
<accession>A0ABX0XRD2</accession>
<dbReference type="Proteomes" id="UP000722989">
    <property type="component" value="Unassembled WGS sequence"/>
</dbReference>
<name>A0ABX0XRD2_9ACTN</name>
<evidence type="ECO:0000313" key="1">
    <source>
        <dbReference type="EMBL" id="NJC68556.1"/>
    </source>
</evidence>
<organism evidence="1 2">
    <name type="scientific">Planosporangium thailandense</name>
    <dbReference type="NCBI Taxonomy" id="765197"/>
    <lineage>
        <taxon>Bacteria</taxon>
        <taxon>Bacillati</taxon>
        <taxon>Actinomycetota</taxon>
        <taxon>Actinomycetes</taxon>
        <taxon>Micromonosporales</taxon>
        <taxon>Micromonosporaceae</taxon>
        <taxon>Planosporangium</taxon>
    </lineage>
</organism>
<proteinExistence type="predicted"/>
<sequence>MAIERLRADARMWRGTAATAGTARAAGAGLDLGESQLSWASRPTGLLDTYREAQRKTLRLLDEAERSLDDLGAALDRAADGYERDERDAVHRMSNLYRPSEQRTVRR</sequence>
<reference evidence="1 2" key="1">
    <citation type="submission" date="2020-03" db="EMBL/GenBank/DDBJ databases">
        <title>WGS of the type strain of Planosporangium spp.</title>
        <authorList>
            <person name="Thawai C."/>
        </authorList>
    </citation>
    <scope>NUCLEOTIDE SEQUENCE [LARGE SCALE GENOMIC DNA]</scope>
    <source>
        <strain evidence="1 2">TBRC 5610</strain>
    </source>
</reference>
<evidence type="ECO:0000313" key="2">
    <source>
        <dbReference type="Proteomes" id="UP000722989"/>
    </source>
</evidence>
<keyword evidence="2" id="KW-1185">Reference proteome</keyword>
<dbReference type="EMBL" id="JAATVY010000001">
    <property type="protein sequence ID" value="NJC68556.1"/>
    <property type="molecule type" value="Genomic_DNA"/>
</dbReference>
<evidence type="ECO:0008006" key="3">
    <source>
        <dbReference type="Google" id="ProtNLM"/>
    </source>
</evidence>
<protein>
    <recommendedName>
        <fullName evidence="3">Excreted virulence factor EspC (Type VII ESX diderm)</fullName>
    </recommendedName>
</protein>